<dbReference type="AlphaFoldDB" id="A0A934ICV0"/>
<feature type="chain" id="PRO_5037704313" evidence="1">
    <location>
        <begin position="28"/>
        <end position="401"/>
    </location>
</feature>
<gene>
    <name evidence="3" type="ORF">JCR33_00840</name>
</gene>
<dbReference type="SUPFAM" id="SSF50952">
    <property type="entry name" value="Soluble quinoprotein glucose dehydrogenase"/>
    <property type="match status" value="1"/>
</dbReference>
<dbReference type="Proteomes" id="UP000609531">
    <property type="component" value="Unassembled WGS sequence"/>
</dbReference>
<dbReference type="PANTHER" id="PTHR19328">
    <property type="entry name" value="HEDGEHOG-INTERACTING PROTEIN"/>
    <property type="match status" value="1"/>
</dbReference>
<feature type="domain" description="Glucose/Sorbosone dehydrogenase" evidence="2">
    <location>
        <begin position="68"/>
        <end position="396"/>
    </location>
</feature>
<reference evidence="3" key="1">
    <citation type="submission" date="2020-12" db="EMBL/GenBank/DDBJ databases">
        <title>Bacterial taxonomy.</title>
        <authorList>
            <person name="Pan X."/>
        </authorList>
    </citation>
    <scope>NUCLEOTIDE SEQUENCE</scope>
    <source>
        <strain evidence="3">B2012</strain>
    </source>
</reference>
<sequence length="401" mass="42163">MTRTAHPRPPRLALAGLFAACATAASAQDFNAAPPNSPDQRPAFAGQTRAPIIADSVALATEVVVDGLEHPWGMAELPGGGILVTERPGRMRLVGPGGTLSAPIDGLPEVDARGQGGLLDVAVKDDFSATRRVWWSYAEPRGGGRNGTAVATGLLSPDGRTMEDVAVIFRQQPAWASTRHFGSRLVFDDAGALFVTTGERSLPEPRQLAQDVATHLGKVLRIAPDGGPAEGNPTIPGGLPEIWSYGHRNLQAATLGPDGALWTVEHGPRGGDELNRPEPGRNYGWPVITYGEDYSGRPIGAGITAHPGMEQPVYYWDPVIAPSGMVFYDGPLFADWRGSLLVGGLSGSLVRLVLDGGRVTGEARYLEGIGRVRDVAVASDGAVMILTDADNGALVRVTPAR</sequence>
<keyword evidence="4" id="KW-1185">Reference proteome</keyword>
<dbReference type="EMBL" id="JAEKJA010000001">
    <property type="protein sequence ID" value="MBJ3774213.1"/>
    <property type="molecule type" value="Genomic_DNA"/>
</dbReference>
<dbReference type="InterPro" id="IPR011041">
    <property type="entry name" value="Quinoprot_gluc/sorb_DH_b-prop"/>
</dbReference>
<dbReference type="InterPro" id="IPR012938">
    <property type="entry name" value="Glc/Sorbosone_DH"/>
</dbReference>
<evidence type="ECO:0000259" key="2">
    <source>
        <dbReference type="Pfam" id="PF07995"/>
    </source>
</evidence>
<comment type="caution">
    <text evidence="3">The sequence shown here is derived from an EMBL/GenBank/DDBJ whole genome shotgun (WGS) entry which is preliminary data.</text>
</comment>
<organism evidence="3 4">
    <name type="scientific">Acuticoccus mangrovi</name>
    <dbReference type="NCBI Taxonomy" id="2796142"/>
    <lineage>
        <taxon>Bacteria</taxon>
        <taxon>Pseudomonadati</taxon>
        <taxon>Pseudomonadota</taxon>
        <taxon>Alphaproteobacteria</taxon>
        <taxon>Hyphomicrobiales</taxon>
        <taxon>Amorphaceae</taxon>
        <taxon>Acuticoccus</taxon>
    </lineage>
</organism>
<dbReference type="RefSeq" id="WP_198880109.1">
    <property type="nucleotide sequence ID" value="NZ_JAEKJA010000001.1"/>
</dbReference>
<accession>A0A934ICV0</accession>
<evidence type="ECO:0000313" key="4">
    <source>
        <dbReference type="Proteomes" id="UP000609531"/>
    </source>
</evidence>
<evidence type="ECO:0000256" key="1">
    <source>
        <dbReference type="SAM" id="SignalP"/>
    </source>
</evidence>
<dbReference type="Pfam" id="PF07995">
    <property type="entry name" value="GSDH"/>
    <property type="match status" value="1"/>
</dbReference>
<keyword evidence="1" id="KW-0732">Signal</keyword>
<proteinExistence type="predicted"/>
<dbReference type="InterPro" id="IPR011042">
    <property type="entry name" value="6-blade_b-propeller_TolB-like"/>
</dbReference>
<dbReference type="Gene3D" id="2.120.10.30">
    <property type="entry name" value="TolB, C-terminal domain"/>
    <property type="match status" value="1"/>
</dbReference>
<dbReference type="PANTHER" id="PTHR19328:SF75">
    <property type="entry name" value="ALDOSE SUGAR DEHYDROGENASE YLII"/>
    <property type="match status" value="1"/>
</dbReference>
<protein>
    <submittedName>
        <fullName evidence="3">PQQ-dependent sugar dehydrogenase</fullName>
    </submittedName>
</protein>
<feature type="signal peptide" evidence="1">
    <location>
        <begin position="1"/>
        <end position="27"/>
    </location>
</feature>
<name>A0A934ICV0_9HYPH</name>
<evidence type="ECO:0000313" key="3">
    <source>
        <dbReference type="EMBL" id="MBJ3774213.1"/>
    </source>
</evidence>